<evidence type="ECO:0000256" key="1">
    <source>
        <dbReference type="SAM" id="MobiDB-lite"/>
    </source>
</evidence>
<organism evidence="2 3">
    <name type="scientific">Paramarasmius palmivorus</name>
    <dbReference type="NCBI Taxonomy" id="297713"/>
    <lineage>
        <taxon>Eukaryota</taxon>
        <taxon>Fungi</taxon>
        <taxon>Dikarya</taxon>
        <taxon>Basidiomycota</taxon>
        <taxon>Agaricomycotina</taxon>
        <taxon>Agaricomycetes</taxon>
        <taxon>Agaricomycetidae</taxon>
        <taxon>Agaricales</taxon>
        <taxon>Marasmiineae</taxon>
        <taxon>Marasmiaceae</taxon>
        <taxon>Paramarasmius</taxon>
    </lineage>
</organism>
<protein>
    <submittedName>
        <fullName evidence="2">Uncharacterized protein</fullName>
    </submittedName>
</protein>
<dbReference type="EMBL" id="JAYKXP010000066">
    <property type="protein sequence ID" value="KAK7032261.1"/>
    <property type="molecule type" value="Genomic_DNA"/>
</dbReference>
<feature type="region of interest" description="Disordered" evidence="1">
    <location>
        <begin position="132"/>
        <end position="168"/>
    </location>
</feature>
<name>A0AAW0C178_9AGAR</name>
<sequence>MSATKDSVLLYTIHEQFTQPYNLPDVIQAAPFAKEDQVNATLDKLVEKHREWIAQNNLDINTAPNASFFIVADENTLSERIVQVVYLGPELEGNEKGYDVLRSPISAAVQVYTTIDGGQQGWEEFVFEAQSNGGIIPSSGPEEPAEASQASATGGSDARMQLPTKPRT</sequence>
<keyword evidence="3" id="KW-1185">Reference proteome</keyword>
<dbReference type="Proteomes" id="UP001383192">
    <property type="component" value="Unassembled WGS sequence"/>
</dbReference>
<evidence type="ECO:0000313" key="2">
    <source>
        <dbReference type="EMBL" id="KAK7032261.1"/>
    </source>
</evidence>
<feature type="compositionally biased region" description="Low complexity" evidence="1">
    <location>
        <begin position="137"/>
        <end position="152"/>
    </location>
</feature>
<dbReference type="AlphaFoldDB" id="A0AAW0C178"/>
<accession>A0AAW0C178</accession>
<comment type="caution">
    <text evidence="2">The sequence shown here is derived from an EMBL/GenBank/DDBJ whole genome shotgun (WGS) entry which is preliminary data.</text>
</comment>
<reference evidence="2 3" key="1">
    <citation type="submission" date="2024-01" db="EMBL/GenBank/DDBJ databases">
        <title>A draft genome for a cacao thread blight-causing isolate of Paramarasmius palmivorus.</title>
        <authorList>
            <person name="Baruah I.K."/>
            <person name="Bukari Y."/>
            <person name="Amoako-Attah I."/>
            <person name="Meinhardt L.W."/>
            <person name="Bailey B.A."/>
            <person name="Cohen S.P."/>
        </authorList>
    </citation>
    <scope>NUCLEOTIDE SEQUENCE [LARGE SCALE GENOMIC DNA]</scope>
    <source>
        <strain evidence="2 3">GH-12</strain>
    </source>
</reference>
<gene>
    <name evidence="2" type="ORF">VNI00_013220</name>
</gene>
<proteinExistence type="predicted"/>
<evidence type="ECO:0000313" key="3">
    <source>
        <dbReference type="Proteomes" id="UP001383192"/>
    </source>
</evidence>